<sequence>MFKKYLVALFVLFGLNSYLLAENIYPISREMGSGTRGAFVDIFDVKEQVGKKKIDATSKKAEVTNSTGVMITTVANSKNAIGYISLGSLNDSVKAVKIDGVAPSVENINNKTYTVFRPFNLAISSDNELVNDFLGYTSSNQAKSIIQKAGYIALYDNEFSSKKPSGKIIVAGSSSITPLMEKLKESYKSLNPKATIEIQQSDSTTGINSAIEKIADIAMVSREFKDSELKNGLKTQVLALDGLAVIVNKANPIDSLSKDSVKKIFTGDITTWEKVK</sequence>
<gene>
    <name evidence="2" type="primary">pstS</name>
    <name evidence="2" type="ORF">CIGN_1432</name>
</gene>
<dbReference type="Pfam" id="PF12849">
    <property type="entry name" value="PBP_like_2"/>
    <property type="match status" value="1"/>
</dbReference>
<dbReference type="STRING" id="1660064.CIGN_1432"/>
<dbReference type="Proteomes" id="UP000194309">
    <property type="component" value="Chromosome"/>
</dbReference>
<name>A0A1X9STT5_9BACT</name>
<dbReference type="InterPro" id="IPR050811">
    <property type="entry name" value="Phosphate_ABC_transporter"/>
</dbReference>
<dbReference type="KEGG" id="cdev:CIGN_1432"/>
<feature type="domain" description="PBP" evidence="1">
    <location>
        <begin position="161"/>
        <end position="273"/>
    </location>
</feature>
<keyword evidence="3" id="KW-1185">Reference proteome</keyword>
<accession>A0A1X9STT5</accession>
<dbReference type="EMBL" id="CP018788">
    <property type="protein sequence ID" value="ARQ99676.1"/>
    <property type="molecule type" value="Genomic_DNA"/>
</dbReference>
<evidence type="ECO:0000313" key="3">
    <source>
        <dbReference type="Proteomes" id="UP000194309"/>
    </source>
</evidence>
<evidence type="ECO:0000313" key="2">
    <source>
        <dbReference type="EMBL" id="ARQ99676.1"/>
    </source>
</evidence>
<dbReference type="AlphaFoldDB" id="A0A1X9STT5"/>
<proteinExistence type="predicted"/>
<dbReference type="Gene3D" id="3.40.190.10">
    <property type="entry name" value="Periplasmic binding protein-like II"/>
    <property type="match status" value="2"/>
</dbReference>
<reference evidence="2 3" key="1">
    <citation type="journal article" date="2017" name="Genome Biol. Evol.">
        <title>Comparative Genomic Analysis Identifies a Campylobacter Clade Deficient in Selenium Metabolism.</title>
        <authorList>
            <person name="Miller W.G."/>
            <person name="Yee E."/>
            <person name="Lopes B.S."/>
            <person name="Chapman M.H."/>
            <person name="Huynh S."/>
            <person name="Bono J.L."/>
            <person name="Parker C.T."/>
            <person name="Strachan N.J.C."/>
            <person name="Forbes K.J."/>
        </authorList>
    </citation>
    <scope>NUCLEOTIDE SEQUENCE [LARGE SCALE GENOMIC DNA]</scope>
    <source>
        <strain evidence="2 3">NCTC 13003</strain>
    </source>
</reference>
<dbReference type="SUPFAM" id="SSF53850">
    <property type="entry name" value="Periplasmic binding protein-like II"/>
    <property type="match status" value="2"/>
</dbReference>
<dbReference type="InterPro" id="IPR024370">
    <property type="entry name" value="PBP_domain"/>
</dbReference>
<organism evidence="2 3">
    <name type="scientific">Campylobacter devanensis</name>
    <dbReference type="NCBI Taxonomy" id="3161138"/>
    <lineage>
        <taxon>Bacteria</taxon>
        <taxon>Pseudomonadati</taxon>
        <taxon>Campylobacterota</taxon>
        <taxon>Epsilonproteobacteria</taxon>
        <taxon>Campylobacterales</taxon>
        <taxon>Campylobacteraceae</taxon>
        <taxon>Campylobacter</taxon>
    </lineage>
</organism>
<dbReference type="PANTHER" id="PTHR30570:SF1">
    <property type="entry name" value="PHOSPHATE-BINDING PROTEIN PSTS"/>
    <property type="match status" value="1"/>
</dbReference>
<dbReference type="PANTHER" id="PTHR30570">
    <property type="entry name" value="PERIPLASMIC PHOSPHATE BINDING COMPONENT OF PHOSPHATE ABC TRANSPORTER"/>
    <property type="match status" value="1"/>
</dbReference>
<evidence type="ECO:0000259" key="1">
    <source>
        <dbReference type="Pfam" id="PF12849"/>
    </source>
</evidence>
<dbReference type="OrthoDB" id="9783488at2"/>
<accession>A0A381DAY9</accession>
<protein>
    <submittedName>
        <fullName evidence="2">Phosphate ABC transporter, periplasmic phosphate-binding protein</fullName>
    </submittedName>
</protein>